<dbReference type="HOGENOM" id="CLU_005726_10_0_1"/>
<organism evidence="1 2">
    <name type="scientific">Laccaria amethystina LaAM-08-1</name>
    <dbReference type="NCBI Taxonomy" id="1095629"/>
    <lineage>
        <taxon>Eukaryota</taxon>
        <taxon>Fungi</taxon>
        <taxon>Dikarya</taxon>
        <taxon>Basidiomycota</taxon>
        <taxon>Agaricomycotina</taxon>
        <taxon>Agaricomycetes</taxon>
        <taxon>Agaricomycetidae</taxon>
        <taxon>Agaricales</taxon>
        <taxon>Agaricineae</taxon>
        <taxon>Hydnangiaceae</taxon>
        <taxon>Laccaria</taxon>
    </lineage>
</organism>
<dbReference type="EMBL" id="KN838841">
    <property type="protein sequence ID" value="KIJ93482.1"/>
    <property type="molecule type" value="Genomic_DNA"/>
</dbReference>
<evidence type="ECO:0000313" key="2">
    <source>
        <dbReference type="Proteomes" id="UP000054477"/>
    </source>
</evidence>
<dbReference type="STRING" id="1095629.A0A0C9XB81"/>
<protein>
    <submittedName>
        <fullName evidence="1">Uncharacterized protein</fullName>
    </submittedName>
</protein>
<dbReference type="AlphaFoldDB" id="A0A0C9XB81"/>
<accession>A0A0C9XB81</accession>
<sequence length="59" mass="6844">ALDGCPVKVIRQFINRSWRWMSAYRMGLTGSVAQWAVRKQKGHRSVSRAAMMHWDVVLN</sequence>
<reference evidence="2" key="2">
    <citation type="submission" date="2015-01" db="EMBL/GenBank/DDBJ databases">
        <title>Evolutionary Origins and Diversification of the Mycorrhizal Mutualists.</title>
        <authorList>
            <consortium name="DOE Joint Genome Institute"/>
            <consortium name="Mycorrhizal Genomics Consortium"/>
            <person name="Kohler A."/>
            <person name="Kuo A."/>
            <person name="Nagy L.G."/>
            <person name="Floudas D."/>
            <person name="Copeland A."/>
            <person name="Barry K.W."/>
            <person name="Cichocki N."/>
            <person name="Veneault-Fourrey C."/>
            <person name="LaButti K."/>
            <person name="Lindquist E.A."/>
            <person name="Lipzen A."/>
            <person name="Lundell T."/>
            <person name="Morin E."/>
            <person name="Murat C."/>
            <person name="Riley R."/>
            <person name="Ohm R."/>
            <person name="Sun H."/>
            <person name="Tunlid A."/>
            <person name="Henrissat B."/>
            <person name="Grigoriev I.V."/>
            <person name="Hibbett D.S."/>
            <person name="Martin F."/>
        </authorList>
    </citation>
    <scope>NUCLEOTIDE SEQUENCE [LARGE SCALE GENOMIC DNA]</scope>
    <source>
        <strain evidence="2">LaAM-08-1</strain>
    </source>
</reference>
<name>A0A0C9XB81_9AGAR</name>
<feature type="non-terminal residue" evidence="1">
    <location>
        <position position="1"/>
    </location>
</feature>
<reference evidence="1 2" key="1">
    <citation type="submission" date="2014-04" db="EMBL/GenBank/DDBJ databases">
        <authorList>
            <consortium name="DOE Joint Genome Institute"/>
            <person name="Kuo A."/>
            <person name="Kohler A."/>
            <person name="Nagy L.G."/>
            <person name="Floudas D."/>
            <person name="Copeland A."/>
            <person name="Barry K.W."/>
            <person name="Cichocki N."/>
            <person name="Veneault-Fourrey C."/>
            <person name="LaButti K."/>
            <person name="Lindquist E.A."/>
            <person name="Lipzen A."/>
            <person name="Lundell T."/>
            <person name="Morin E."/>
            <person name="Murat C."/>
            <person name="Sun H."/>
            <person name="Tunlid A."/>
            <person name="Henrissat B."/>
            <person name="Grigoriev I.V."/>
            <person name="Hibbett D.S."/>
            <person name="Martin F."/>
            <person name="Nordberg H.P."/>
            <person name="Cantor M.N."/>
            <person name="Hua S.X."/>
        </authorList>
    </citation>
    <scope>NUCLEOTIDE SEQUENCE [LARGE SCALE GENOMIC DNA]</scope>
    <source>
        <strain evidence="1 2">LaAM-08-1</strain>
    </source>
</reference>
<keyword evidence="2" id="KW-1185">Reference proteome</keyword>
<proteinExistence type="predicted"/>
<evidence type="ECO:0000313" key="1">
    <source>
        <dbReference type="EMBL" id="KIJ93482.1"/>
    </source>
</evidence>
<dbReference type="Proteomes" id="UP000054477">
    <property type="component" value="Unassembled WGS sequence"/>
</dbReference>
<dbReference type="OrthoDB" id="2449121at2759"/>
<gene>
    <name evidence="1" type="ORF">K443DRAFT_112012</name>
</gene>